<evidence type="ECO:0000256" key="16">
    <source>
        <dbReference type="ARBA" id="ARBA00023157"/>
    </source>
</evidence>
<keyword evidence="15 19" id="KW-0472">Membrane</keyword>
<dbReference type="GO" id="GO:0031966">
    <property type="term" value="C:mitochondrial membrane"/>
    <property type="evidence" value="ECO:0007669"/>
    <property type="project" value="UniProtKB-SubCell"/>
</dbReference>
<dbReference type="InterPro" id="IPR018939">
    <property type="entry name" value="Autophagy-rel_prot_27"/>
</dbReference>
<feature type="compositionally biased region" description="Basic and acidic residues" evidence="18">
    <location>
        <begin position="195"/>
        <end position="207"/>
    </location>
</feature>
<organism evidence="22">
    <name type="scientific">Pyricularia oryzae (strain Y34)</name>
    <name type="common">Rice blast fungus</name>
    <name type="synonym">Magnaporthe oryzae</name>
    <dbReference type="NCBI Taxonomy" id="1143189"/>
    <lineage>
        <taxon>Eukaryota</taxon>
        <taxon>Fungi</taxon>
        <taxon>Dikarya</taxon>
        <taxon>Ascomycota</taxon>
        <taxon>Pezizomycotina</taxon>
        <taxon>Sordariomycetes</taxon>
        <taxon>Sordariomycetidae</taxon>
        <taxon>Magnaporthales</taxon>
        <taxon>Pyriculariaceae</taxon>
        <taxon>Pyricularia</taxon>
    </lineage>
</organism>
<dbReference type="AlphaFoldDB" id="A0AA97PAI7"/>
<evidence type="ECO:0000259" key="21">
    <source>
        <dbReference type="PROSITE" id="PS51914"/>
    </source>
</evidence>
<dbReference type="GO" id="GO:0000139">
    <property type="term" value="C:Golgi membrane"/>
    <property type="evidence" value="ECO:0007669"/>
    <property type="project" value="UniProtKB-SubCell"/>
</dbReference>
<feature type="compositionally biased region" description="Gly residues" evidence="18">
    <location>
        <begin position="250"/>
        <end position="264"/>
    </location>
</feature>
<evidence type="ECO:0000313" key="22">
    <source>
        <dbReference type="EMBL" id="ELQ45140.1"/>
    </source>
</evidence>
<keyword evidence="13" id="KW-0333">Golgi apparatus</keyword>
<feature type="region of interest" description="Disordered" evidence="18">
    <location>
        <begin position="245"/>
        <end position="274"/>
    </location>
</feature>
<evidence type="ECO:0000256" key="9">
    <source>
        <dbReference type="ARBA" id="ARBA00022729"/>
    </source>
</evidence>
<keyword evidence="12" id="KW-0072">Autophagy</keyword>
<feature type="signal peptide" evidence="20">
    <location>
        <begin position="1"/>
        <end position="28"/>
    </location>
</feature>
<dbReference type="GO" id="GO:0006914">
    <property type="term" value="P:autophagy"/>
    <property type="evidence" value="ECO:0007669"/>
    <property type="project" value="UniProtKB-KW"/>
</dbReference>
<keyword evidence="17" id="KW-0968">Cytoplasmic vesicle</keyword>
<keyword evidence="11 19" id="KW-1133">Transmembrane helix</keyword>
<evidence type="ECO:0000256" key="7">
    <source>
        <dbReference type="ARBA" id="ARBA00022448"/>
    </source>
</evidence>
<dbReference type="GO" id="GO:0015031">
    <property type="term" value="P:protein transport"/>
    <property type="evidence" value="ECO:0007669"/>
    <property type="project" value="UniProtKB-KW"/>
</dbReference>
<evidence type="ECO:0000256" key="1">
    <source>
        <dbReference type="ARBA" id="ARBA00004304"/>
    </source>
</evidence>
<feature type="domain" description="MRH" evidence="21">
    <location>
        <begin position="31"/>
        <end position="246"/>
    </location>
</feature>
<evidence type="ECO:0000256" key="10">
    <source>
        <dbReference type="ARBA" id="ARBA00022927"/>
    </source>
</evidence>
<keyword evidence="10" id="KW-0653">Protein transport</keyword>
<evidence type="ECO:0000256" key="11">
    <source>
        <dbReference type="ARBA" id="ARBA00022989"/>
    </source>
</evidence>
<comment type="subcellular location">
    <subcellularLocation>
        <location evidence="2">Cytoplasmic vesicle membrane</location>
        <topology evidence="2">Single-pass type I membrane protein</topology>
    </subcellularLocation>
    <subcellularLocation>
        <location evidence="4">Golgi apparatus membrane</location>
        <topology evidence="4">Single-pass type I membrane protein</topology>
    </subcellularLocation>
    <subcellularLocation>
        <location evidence="1">Mitochondrion membrane</location>
        <topology evidence="1">Single-pass membrane protein</topology>
    </subcellularLocation>
    <subcellularLocation>
        <location evidence="3">Preautophagosomal structure membrane</location>
        <topology evidence="3">Single-pass type I membrane protein</topology>
    </subcellularLocation>
</comment>
<evidence type="ECO:0000256" key="12">
    <source>
        <dbReference type="ARBA" id="ARBA00023006"/>
    </source>
</evidence>
<evidence type="ECO:0000256" key="17">
    <source>
        <dbReference type="ARBA" id="ARBA00023329"/>
    </source>
</evidence>
<evidence type="ECO:0000256" key="8">
    <source>
        <dbReference type="ARBA" id="ARBA00022692"/>
    </source>
</evidence>
<reference evidence="22" key="1">
    <citation type="journal article" date="2012" name="PLoS Genet.">
        <title>Comparative analysis of the genomes of two field isolates of the rice blast fungus Magnaporthe oryzae.</title>
        <authorList>
            <person name="Xue M."/>
            <person name="Yang J."/>
            <person name="Li Z."/>
            <person name="Hu S."/>
            <person name="Yao N."/>
            <person name="Dean R.A."/>
            <person name="Zhao W."/>
            <person name="Shen M."/>
            <person name="Zhang H."/>
            <person name="Li C."/>
            <person name="Liu L."/>
            <person name="Cao L."/>
            <person name="Xu X."/>
            <person name="Xing Y."/>
            <person name="Hsiang T."/>
            <person name="Zhang Z."/>
            <person name="Xu J.R."/>
            <person name="Peng Y.L."/>
        </authorList>
    </citation>
    <scope>NUCLEOTIDE SEQUENCE</scope>
    <source>
        <strain evidence="22">Y34</strain>
    </source>
</reference>
<dbReference type="Proteomes" id="UP000011086">
    <property type="component" value="Unassembled WGS sequence"/>
</dbReference>
<evidence type="ECO:0000256" key="19">
    <source>
        <dbReference type="SAM" id="Phobius"/>
    </source>
</evidence>
<dbReference type="PANTHER" id="PTHR15071:SF13">
    <property type="entry name" value="AUTOPHAGY-RELATED PROTEIN 27"/>
    <property type="match status" value="1"/>
</dbReference>
<comment type="similarity">
    <text evidence="5">Belongs to the ATG27 family.</text>
</comment>
<dbReference type="Pfam" id="PF09451">
    <property type="entry name" value="ATG27"/>
    <property type="match status" value="1"/>
</dbReference>
<dbReference type="Gene3D" id="2.70.130.10">
    <property type="entry name" value="Mannose-6-phosphate receptor binding domain"/>
    <property type="match status" value="1"/>
</dbReference>
<evidence type="ECO:0000256" key="4">
    <source>
        <dbReference type="ARBA" id="ARBA00004614"/>
    </source>
</evidence>
<sequence length="354" mass="38354">MQLSSPTRRRAPKTILSLLMLLPGISTAAKLECDKIATDGFTFNLDALKGPHTVITSVHHGTRFTNVTYSLDLCGPLKRKDDVKKEDACPEGSWVCGISHNIDTASKTDSIVEIRPIAGDVDGATLDPVATRLSTSSADGDKDKVGVRLVLQGGHYNGRKQKAVVEVLCDDKLDGTEGEWKSDELGIPPPPSAKTAEDGKDKDDVPHQLKKDGAALIWDSYGPSEEDPKNMDVLKLTWKTKHACEKRNEGGSGGGDKGGSGGSGDGDKDKDKGGQDESKHWGFFTWMIILVFLGVAAYLIFGSWLNYNRYGARGWDLLPHGDTIRDVPYLMQDWIRRVVQTLQGGGSRGGYSAV</sequence>
<evidence type="ECO:0000256" key="14">
    <source>
        <dbReference type="ARBA" id="ARBA00023128"/>
    </source>
</evidence>
<protein>
    <recommendedName>
        <fullName evidence="6">Autophagy-related protein 27</fullName>
    </recommendedName>
</protein>
<keyword evidence="16" id="KW-1015">Disulfide bond</keyword>
<evidence type="ECO:0000256" key="3">
    <source>
        <dbReference type="ARBA" id="ARBA00004472"/>
    </source>
</evidence>
<feature type="chain" id="PRO_5041732930" description="Autophagy-related protein 27" evidence="20">
    <location>
        <begin position="29"/>
        <end position="354"/>
    </location>
</feature>
<keyword evidence="9 20" id="KW-0732">Signal</keyword>
<dbReference type="PANTHER" id="PTHR15071">
    <property type="entry name" value="MANNOSE-6-PHOSPHATE RECEPTOR FAMILY MEMBER"/>
    <property type="match status" value="1"/>
</dbReference>
<evidence type="ECO:0000256" key="15">
    <source>
        <dbReference type="ARBA" id="ARBA00023136"/>
    </source>
</evidence>
<evidence type="ECO:0000256" key="13">
    <source>
        <dbReference type="ARBA" id="ARBA00023034"/>
    </source>
</evidence>
<dbReference type="InterPro" id="IPR009011">
    <property type="entry name" value="Man6P_isomerase_rcpt-bd_dom_sf"/>
</dbReference>
<feature type="transmembrane region" description="Helical" evidence="19">
    <location>
        <begin position="281"/>
        <end position="301"/>
    </location>
</feature>
<keyword evidence="14" id="KW-0496">Mitochondrion</keyword>
<dbReference type="GO" id="GO:0030659">
    <property type="term" value="C:cytoplasmic vesicle membrane"/>
    <property type="evidence" value="ECO:0007669"/>
    <property type="project" value="UniProtKB-SubCell"/>
</dbReference>
<feature type="compositionally biased region" description="Basic and acidic residues" evidence="18">
    <location>
        <begin position="265"/>
        <end position="274"/>
    </location>
</feature>
<gene>
    <name evidence="22" type="ORF">OOU_Y34scaffold00008g6</name>
</gene>
<feature type="region of interest" description="Disordered" evidence="18">
    <location>
        <begin position="178"/>
        <end position="207"/>
    </location>
</feature>
<keyword evidence="7" id="KW-0813">Transport</keyword>
<evidence type="ECO:0000256" key="5">
    <source>
        <dbReference type="ARBA" id="ARBA00005363"/>
    </source>
</evidence>
<dbReference type="PROSITE" id="PS51914">
    <property type="entry name" value="MRH"/>
    <property type="match status" value="1"/>
</dbReference>
<proteinExistence type="inferred from homology"/>
<keyword evidence="8 19" id="KW-0812">Transmembrane</keyword>
<dbReference type="EMBL" id="JH793782">
    <property type="protein sequence ID" value="ELQ45140.1"/>
    <property type="molecule type" value="Genomic_DNA"/>
</dbReference>
<evidence type="ECO:0000256" key="6">
    <source>
        <dbReference type="ARBA" id="ARBA00013776"/>
    </source>
</evidence>
<name>A0AA97PAI7_PYRO3</name>
<accession>A0AA97PAI7</accession>
<evidence type="ECO:0000256" key="2">
    <source>
        <dbReference type="ARBA" id="ARBA00004358"/>
    </source>
</evidence>
<evidence type="ECO:0000256" key="20">
    <source>
        <dbReference type="SAM" id="SignalP"/>
    </source>
</evidence>
<dbReference type="InterPro" id="IPR044865">
    <property type="entry name" value="MRH_dom"/>
</dbReference>
<evidence type="ECO:0000256" key="18">
    <source>
        <dbReference type="SAM" id="MobiDB-lite"/>
    </source>
</evidence>
<dbReference type="GO" id="GO:0034045">
    <property type="term" value="C:phagophore assembly site membrane"/>
    <property type="evidence" value="ECO:0007669"/>
    <property type="project" value="UniProtKB-SubCell"/>
</dbReference>